<accession>A0AAD5Y737</accession>
<keyword evidence="5" id="KW-1185">Reference proteome</keyword>
<dbReference type="PANTHER" id="PTHR44090:SF1">
    <property type="entry name" value="SUPERKILLER COMPLEX PROTEIN 8"/>
    <property type="match status" value="1"/>
</dbReference>
<dbReference type="Proteomes" id="UP001210925">
    <property type="component" value="Unassembled WGS sequence"/>
</dbReference>
<dbReference type="PROSITE" id="PS50294">
    <property type="entry name" value="WD_REPEATS_REGION"/>
    <property type="match status" value="1"/>
</dbReference>
<sequence>RSNILTAAHSDGIWSVAWSKKQNKIVTGSVDDTVKLWNGDTMTPMHTFTGHQLGVISVDISPNGACIQS</sequence>
<proteinExistence type="predicted"/>
<evidence type="ECO:0000313" key="5">
    <source>
        <dbReference type="Proteomes" id="UP001210925"/>
    </source>
</evidence>
<keyword evidence="2" id="KW-0677">Repeat</keyword>
<comment type="caution">
    <text evidence="4">The sequence shown here is derived from an EMBL/GenBank/DDBJ whole genome shotgun (WGS) entry which is preliminary data.</text>
</comment>
<reference evidence="4" key="1">
    <citation type="submission" date="2020-05" db="EMBL/GenBank/DDBJ databases">
        <title>Phylogenomic resolution of chytrid fungi.</title>
        <authorList>
            <person name="Stajich J.E."/>
            <person name="Amses K."/>
            <person name="Simmons R."/>
            <person name="Seto K."/>
            <person name="Myers J."/>
            <person name="Bonds A."/>
            <person name="Quandt C.A."/>
            <person name="Barry K."/>
            <person name="Liu P."/>
            <person name="Grigoriev I."/>
            <person name="Longcore J.E."/>
            <person name="James T.Y."/>
        </authorList>
    </citation>
    <scope>NUCLEOTIDE SEQUENCE</scope>
    <source>
        <strain evidence="4">PLAUS21</strain>
    </source>
</reference>
<evidence type="ECO:0000313" key="4">
    <source>
        <dbReference type="EMBL" id="KAJ3259876.1"/>
    </source>
</evidence>
<dbReference type="Pfam" id="PF00400">
    <property type="entry name" value="WD40"/>
    <property type="match status" value="2"/>
</dbReference>
<dbReference type="Gene3D" id="2.130.10.10">
    <property type="entry name" value="YVTN repeat-like/Quinoprotein amine dehydrogenase"/>
    <property type="match status" value="1"/>
</dbReference>
<gene>
    <name evidence="4" type="ORF">HK103_001767</name>
</gene>
<evidence type="ECO:0000256" key="3">
    <source>
        <dbReference type="PROSITE-ProRule" id="PRU00221"/>
    </source>
</evidence>
<dbReference type="InterPro" id="IPR051510">
    <property type="entry name" value="SKI8"/>
</dbReference>
<evidence type="ECO:0000256" key="2">
    <source>
        <dbReference type="ARBA" id="ARBA00022737"/>
    </source>
</evidence>
<protein>
    <submittedName>
        <fullName evidence="4">Uncharacterized protein</fullName>
    </submittedName>
</protein>
<feature type="non-terminal residue" evidence="4">
    <location>
        <position position="1"/>
    </location>
</feature>
<dbReference type="SUPFAM" id="SSF50978">
    <property type="entry name" value="WD40 repeat-like"/>
    <property type="match status" value="1"/>
</dbReference>
<name>A0AAD5Y737_9FUNG</name>
<dbReference type="InterPro" id="IPR001680">
    <property type="entry name" value="WD40_rpt"/>
</dbReference>
<dbReference type="InterPro" id="IPR036322">
    <property type="entry name" value="WD40_repeat_dom_sf"/>
</dbReference>
<dbReference type="InterPro" id="IPR015943">
    <property type="entry name" value="WD40/YVTN_repeat-like_dom_sf"/>
</dbReference>
<dbReference type="GO" id="GO:0016593">
    <property type="term" value="C:Cdc73/Paf1 complex"/>
    <property type="evidence" value="ECO:0007669"/>
    <property type="project" value="TreeGrafter"/>
</dbReference>
<dbReference type="EMBL" id="JADGKB010000015">
    <property type="protein sequence ID" value="KAJ3259876.1"/>
    <property type="molecule type" value="Genomic_DNA"/>
</dbReference>
<dbReference type="AlphaFoldDB" id="A0AAD5Y737"/>
<dbReference type="PANTHER" id="PTHR44090">
    <property type="entry name" value="WD REPEAT-CONTAINING PROTEIN 61"/>
    <property type="match status" value="1"/>
</dbReference>
<dbReference type="PROSITE" id="PS50082">
    <property type="entry name" value="WD_REPEATS_2"/>
    <property type="match status" value="1"/>
</dbReference>
<keyword evidence="1 3" id="KW-0853">WD repeat</keyword>
<evidence type="ECO:0000256" key="1">
    <source>
        <dbReference type="ARBA" id="ARBA00022574"/>
    </source>
</evidence>
<dbReference type="SMART" id="SM00320">
    <property type="entry name" value="WD40"/>
    <property type="match status" value="1"/>
</dbReference>
<feature type="repeat" description="WD" evidence="3">
    <location>
        <begin position="6"/>
        <end position="47"/>
    </location>
</feature>
<organism evidence="4 5">
    <name type="scientific">Boothiomyces macroporosus</name>
    <dbReference type="NCBI Taxonomy" id="261099"/>
    <lineage>
        <taxon>Eukaryota</taxon>
        <taxon>Fungi</taxon>
        <taxon>Fungi incertae sedis</taxon>
        <taxon>Chytridiomycota</taxon>
        <taxon>Chytridiomycota incertae sedis</taxon>
        <taxon>Chytridiomycetes</taxon>
        <taxon>Rhizophydiales</taxon>
        <taxon>Terramycetaceae</taxon>
        <taxon>Boothiomyces</taxon>
    </lineage>
</organism>